<evidence type="ECO:0000313" key="8">
    <source>
        <dbReference type="EMBL" id="SEH81131.1"/>
    </source>
</evidence>
<evidence type="ECO:0000256" key="4">
    <source>
        <dbReference type="ARBA" id="ARBA00022989"/>
    </source>
</evidence>
<dbReference type="STRING" id="173990.SAMN05660691_01612"/>
<dbReference type="AlphaFoldDB" id="A0A1H6KYX4"/>
<keyword evidence="9" id="KW-1185">Reference proteome</keyword>
<proteinExistence type="predicted"/>
<dbReference type="GO" id="GO:0005886">
    <property type="term" value="C:plasma membrane"/>
    <property type="evidence" value="ECO:0007669"/>
    <property type="project" value="UniProtKB-SubCell"/>
</dbReference>
<evidence type="ECO:0000256" key="5">
    <source>
        <dbReference type="ARBA" id="ARBA00023136"/>
    </source>
</evidence>
<gene>
    <name evidence="8" type="ORF">SAMN05660691_01612</name>
</gene>
<protein>
    <submittedName>
        <fullName evidence="8">Tight adherence protein C</fullName>
    </submittedName>
</protein>
<feature type="transmembrane region" description="Helical" evidence="6">
    <location>
        <begin position="7"/>
        <end position="26"/>
    </location>
</feature>
<sequence length="292" mass="32969">MSEKSITLIISVVVAMAVFIAVYAIAQIRKTIPTDDREYMDPLPLLMRLCWPVINFFAYYIGEHLGVEYIEKTKIRLRQSGLGYLMTPQQFFGVKLCSALLFMLFSWWCMTMLDISPGLVPLGFALFGFIFPEINLTDRRKKIEKEIIRMLPVYLDFITMAVEAGMNLNGALVQAVEKGPPGALNIEFSKVLRDVKAGVGKLEALRNMSERVQVREIANLVSALAHAEKSGASVGNTLRIQADQRRVERFQRAEKLAMQAPVKLVGPLVLFIFPTTFIILFFPIVTQLMDIM</sequence>
<comment type="subcellular location">
    <subcellularLocation>
        <location evidence="1">Cell membrane</location>
        <topology evidence="1">Multi-pass membrane protein</topology>
    </subcellularLocation>
</comment>
<feature type="transmembrane region" description="Helical" evidence="6">
    <location>
        <begin position="119"/>
        <end position="136"/>
    </location>
</feature>
<evidence type="ECO:0000256" key="2">
    <source>
        <dbReference type="ARBA" id="ARBA00022475"/>
    </source>
</evidence>
<dbReference type="PANTHER" id="PTHR35007">
    <property type="entry name" value="INTEGRAL MEMBRANE PROTEIN-RELATED"/>
    <property type="match status" value="1"/>
</dbReference>
<feature type="domain" description="Type II secretion system protein GspF" evidence="7">
    <location>
        <begin position="155"/>
        <end position="280"/>
    </location>
</feature>
<dbReference type="InterPro" id="IPR018076">
    <property type="entry name" value="T2SS_GspF_dom"/>
</dbReference>
<dbReference type="Proteomes" id="UP000199371">
    <property type="component" value="Unassembled WGS sequence"/>
</dbReference>
<evidence type="ECO:0000256" key="1">
    <source>
        <dbReference type="ARBA" id="ARBA00004651"/>
    </source>
</evidence>
<dbReference type="Pfam" id="PF00482">
    <property type="entry name" value="T2SSF"/>
    <property type="match status" value="1"/>
</dbReference>
<reference evidence="9" key="1">
    <citation type="submission" date="2016-10" db="EMBL/GenBank/DDBJ databases">
        <authorList>
            <person name="Varghese N."/>
            <person name="Submissions S."/>
        </authorList>
    </citation>
    <scope>NUCLEOTIDE SEQUENCE [LARGE SCALE GENOMIC DNA]</scope>
    <source>
        <strain evidence="9">DSM 17616</strain>
    </source>
</reference>
<evidence type="ECO:0000256" key="6">
    <source>
        <dbReference type="SAM" id="Phobius"/>
    </source>
</evidence>
<feature type="transmembrane region" description="Helical" evidence="6">
    <location>
        <begin position="46"/>
        <end position="70"/>
    </location>
</feature>
<dbReference type="PANTHER" id="PTHR35007:SF2">
    <property type="entry name" value="PILUS ASSEMBLE PROTEIN"/>
    <property type="match status" value="1"/>
</dbReference>
<accession>A0A1H6KYX4</accession>
<dbReference type="RefSeq" id="WP_092792091.1">
    <property type="nucleotide sequence ID" value="NZ_FNXF01000004.1"/>
</dbReference>
<evidence type="ECO:0000313" key="9">
    <source>
        <dbReference type="Proteomes" id="UP000199371"/>
    </source>
</evidence>
<evidence type="ECO:0000256" key="3">
    <source>
        <dbReference type="ARBA" id="ARBA00022692"/>
    </source>
</evidence>
<keyword evidence="5 6" id="KW-0472">Membrane</keyword>
<organism evidence="8 9">
    <name type="scientific">Rheinheimera pacifica</name>
    <dbReference type="NCBI Taxonomy" id="173990"/>
    <lineage>
        <taxon>Bacteria</taxon>
        <taxon>Pseudomonadati</taxon>
        <taxon>Pseudomonadota</taxon>
        <taxon>Gammaproteobacteria</taxon>
        <taxon>Chromatiales</taxon>
        <taxon>Chromatiaceae</taxon>
        <taxon>Rheinheimera</taxon>
    </lineage>
</organism>
<feature type="transmembrane region" description="Helical" evidence="6">
    <location>
        <begin position="91"/>
        <end position="113"/>
    </location>
</feature>
<evidence type="ECO:0000259" key="7">
    <source>
        <dbReference type="Pfam" id="PF00482"/>
    </source>
</evidence>
<keyword evidence="2" id="KW-1003">Cell membrane</keyword>
<feature type="transmembrane region" description="Helical" evidence="6">
    <location>
        <begin position="264"/>
        <end position="285"/>
    </location>
</feature>
<keyword evidence="4 6" id="KW-1133">Transmembrane helix</keyword>
<name>A0A1H6KYX4_9GAMM</name>
<dbReference type="OrthoDB" id="9810662at2"/>
<dbReference type="EMBL" id="FNXF01000004">
    <property type="protein sequence ID" value="SEH81131.1"/>
    <property type="molecule type" value="Genomic_DNA"/>
</dbReference>
<keyword evidence="3 6" id="KW-0812">Transmembrane</keyword>